<protein>
    <submittedName>
        <fullName evidence="2">Defensin-like protein</fullName>
    </submittedName>
</protein>
<sequence length="161" mass="17402">QEYWRPRTLFEIAGGVGTPLTLDAATKNRSFGHYARILVDVDLPKLVDRVKMQAQAKPRTKAIYVEKDNTQASNSGAAQEQKAGVDEVVTPVTQENNDSIDDNSVPDPQGIMAKVANSITTIPQGQNVCDDATPLLRANGSLPTQYVPILEQVAAVDTTAR</sequence>
<accession>A0A392PUM9</accession>
<keyword evidence="3" id="KW-1185">Reference proteome</keyword>
<evidence type="ECO:0000256" key="1">
    <source>
        <dbReference type="SAM" id="MobiDB-lite"/>
    </source>
</evidence>
<dbReference type="Proteomes" id="UP000265520">
    <property type="component" value="Unassembled WGS sequence"/>
</dbReference>
<proteinExistence type="predicted"/>
<name>A0A392PUM9_9FABA</name>
<feature type="non-terminal residue" evidence="2">
    <location>
        <position position="1"/>
    </location>
</feature>
<dbReference type="EMBL" id="LXQA010098012">
    <property type="protein sequence ID" value="MCI15801.1"/>
    <property type="molecule type" value="Genomic_DNA"/>
</dbReference>
<dbReference type="AlphaFoldDB" id="A0A392PUM9"/>
<feature type="region of interest" description="Disordered" evidence="1">
    <location>
        <begin position="66"/>
        <end position="85"/>
    </location>
</feature>
<organism evidence="2 3">
    <name type="scientific">Trifolium medium</name>
    <dbReference type="NCBI Taxonomy" id="97028"/>
    <lineage>
        <taxon>Eukaryota</taxon>
        <taxon>Viridiplantae</taxon>
        <taxon>Streptophyta</taxon>
        <taxon>Embryophyta</taxon>
        <taxon>Tracheophyta</taxon>
        <taxon>Spermatophyta</taxon>
        <taxon>Magnoliopsida</taxon>
        <taxon>eudicotyledons</taxon>
        <taxon>Gunneridae</taxon>
        <taxon>Pentapetalae</taxon>
        <taxon>rosids</taxon>
        <taxon>fabids</taxon>
        <taxon>Fabales</taxon>
        <taxon>Fabaceae</taxon>
        <taxon>Papilionoideae</taxon>
        <taxon>50 kb inversion clade</taxon>
        <taxon>NPAAA clade</taxon>
        <taxon>Hologalegina</taxon>
        <taxon>IRL clade</taxon>
        <taxon>Trifolieae</taxon>
        <taxon>Trifolium</taxon>
    </lineage>
</organism>
<evidence type="ECO:0000313" key="3">
    <source>
        <dbReference type="Proteomes" id="UP000265520"/>
    </source>
</evidence>
<dbReference type="PANTHER" id="PTHR31286">
    <property type="entry name" value="GLYCINE-RICH CELL WALL STRUCTURAL PROTEIN 1.8-LIKE"/>
    <property type="match status" value="1"/>
</dbReference>
<dbReference type="PANTHER" id="PTHR31286:SF60">
    <property type="entry name" value="PROTEIN, PUTATIVE-RELATED"/>
    <property type="match status" value="1"/>
</dbReference>
<reference evidence="2 3" key="1">
    <citation type="journal article" date="2018" name="Front. Plant Sci.">
        <title>Red Clover (Trifolium pratense) and Zigzag Clover (T. medium) - A Picture of Genomic Similarities and Differences.</title>
        <authorList>
            <person name="Dluhosova J."/>
            <person name="Istvanek J."/>
            <person name="Nedelnik J."/>
            <person name="Repkova J."/>
        </authorList>
    </citation>
    <scope>NUCLEOTIDE SEQUENCE [LARGE SCALE GENOMIC DNA]</scope>
    <source>
        <strain evidence="3">cv. 10/8</strain>
        <tissue evidence="2">Leaf</tissue>
    </source>
</reference>
<dbReference type="InterPro" id="IPR040256">
    <property type="entry name" value="At4g02000-like"/>
</dbReference>
<evidence type="ECO:0000313" key="2">
    <source>
        <dbReference type="EMBL" id="MCI15801.1"/>
    </source>
</evidence>
<comment type="caution">
    <text evidence="2">The sequence shown here is derived from an EMBL/GenBank/DDBJ whole genome shotgun (WGS) entry which is preliminary data.</text>
</comment>